<feature type="compositionally biased region" description="Pro residues" evidence="1">
    <location>
        <begin position="293"/>
        <end position="318"/>
    </location>
</feature>
<sequence>MARTRGSWTGGTLTARSLLKPQDVARAVFHPAWIPQPLDPSVERLKKFRVIAGAVASLGVYTFIEGGFDLTELLENAMTASVVLLFLTPLTVGAMLYVWRRTGTVGQLRVPLLNSLKLLLLFVGCVAALLVLVRTTNATGNPIVIIGVGMTMMWMLVFTAYGAVRVSGNFFGTAAVHRCLPPLLAVVTSWLMAVPDLVTGDLHGLSLTLGIVFILGAPVTVTAIALLEMGRLRRRYGIRLKAHPATLAPTPGPVPPTAPPVPPGMPPAGQPYLPPQGNPYNNPYSHPYGNPYAPNPQPPYSPHPQPPYSPHPQPPYNPQRPYGG</sequence>
<reference evidence="4" key="1">
    <citation type="submission" date="2009-02" db="EMBL/GenBank/DDBJ databases">
        <title>Annotation of Streptomyces viridochromogenes strain DSM 40736.</title>
        <authorList>
            <consortium name="The Broad Institute Genome Sequencing Platform"/>
            <consortium name="Broad Institute Microbial Sequencing Center"/>
            <person name="Fischbach M."/>
            <person name="Godfrey P."/>
            <person name="Ward D."/>
            <person name="Young S."/>
            <person name="Zeng Q."/>
            <person name="Koehrsen M."/>
            <person name="Alvarado L."/>
            <person name="Berlin A.M."/>
            <person name="Bochicchio J."/>
            <person name="Borenstein D."/>
            <person name="Chapman S.B."/>
            <person name="Chen Z."/>
            <person name="Engels R."/>
            <person name="Freedman E."/>
            <person name="Gellesch M."/>
            <person name="Goldberg J."/>
            <person name="Griggs A."/>
            <person name="Gujja S."/>
            <person name="Heilman E.R."/>
            <person name="Heiman D.I."/>
            <person name="Hepburn T.A."/>
            <person name="Howarth C."/>
            <person name="Jen D."/>
            <person name="Larson L."/>
            <person name="Lewis B."/>
            <person name="Mehta T."/>
            <person name="Park D."/>
            <person name="Pearson M."/>
            <person name="Richards J."/>
            <person name="Roberts A."/>
            <person name="Saif S."/>
            <person name="Shea T.D."/>
            <person name="Shenoy N."/>
            <person name="Sisk P."/>
            <person name="Stolte C."/>
            <person name="Sykes S.N."/>
            <person name="Thomson T."/>
            <person name="Walk T."/>
            <person name="White J."/>
            <person name="Yandava C."/>
            <person name="Straight P."/>
            <person name="Clardy J."/>
            <person name="Hung D."/>
            <person name="Kolter R."/>
            <person name="Mekalanos J."/>
            <person name="Walker S."/>
            <person name="Walsh C.T."/>
            <person name="Wieland-Brown L.C."/>
            <person name="Haas B."/>
            <person name="Nusbaum C."/>
            <person name="Birren B."/>
        </authorList>
    </citation>
    <scope>NUCLEOTIDE SEQUENCE [LARGE SCALE GENOMIC DNA]</scope>
    <source>
        <strain evidence="4">DSM 40736 / JCM 4977 / BCRC 1201 / Tue 494</strain>
    </source>
</reference>
<dbReference type="AlphaFoldDB" id="D9X0T2"/>
<accession>D9X0T2</accession>
<keyword evidence="2" id="KW-0812">Transmembrane</keyword>
<evidence type="ECO:0000313" key="3">
    <source>
        <dbReference type="EMBL" id="EFL31346.1"/>
    </source>
</evidence>
<dbReference type="OrthoDB" id="4216770at2"/>
<keyword evidence="4" id="KW-1185">Reference proteome</keyword>
<keyword evidence="2" id="KW-0472">Membrane</keyword>
<feature type="transmembrane region" description="Helical" evidence="2">
    <location>
        <begin position="205"/>
        <end position="227"/>
    </location>
</feature>
<dbReference type="eggNOG" id="ENOG5032YXE">
    <property type="taxonomic scope" value="Bacteria"/>
</dbReference>
<feature type="transmembrane region" description="Helical" evidence="2">
    <location>
        <begin position="175"/>
        <end position="193"/>
    </location>
</feature>
<dbReference type="PRINTS" id="PR01217">
    <property type="entry name" value="PRICHEXTENSN"/>
</dbReference>
<evidence type="ECO:0000256" key="1">
    <source>
        <dbReference type="SAM" id="MobiDB-lite"/>
    </source>
</evidence>
<dbReference type="Proteomes" id="UP000004184">
    <property type="component" value="Unassembled WGS sequence"/>
</dbReference>
<keyword evidence="2" id="KW-1133">Transmembrane helix</keyword>
<dbReference type="STRING" id="591159.SSQG_01864"/>
<evidence type="ECO:0000256" key="2">
    <source>
        <dbReference type="SAM" id="Phobius"/>
    </source>
</evidence>
<feature type="region of interest" description="Disordered" evidence="1">
    <location>
        <begin position="247"/>
        <end position="324"/>
    </location>
</feature>
<dbReference type="RefSeq" id="WP_003989459.1">
    <property type="nucleotide sequence ID" value="NZ_GG657757.1"/>
</dbReference>
<feature type="transmembrane region" description="Helical" evidence="2">
    <location>
        <begin position="143"/>
        <end position="163"/>
    </location>
</feature>
<name>D9X0T2_STRVT</name>
<feature type="transmembrane region" description="Helical" evidence="2">
    <location>
        <begin position="111"/>
        <end position="131"/>
    </location>
</feature>
<gene>
    <name evidence="3" type="ORF">SSQG_01864</name>
</gene>
<dbReference type="EMBL" id="GG657757">
    <property type="protein sequence ID" value="EFL31346.1"/>
    <property type="molecule type" value="Genomic_DNA"/>
</dbReference>
<evidence type="ECO:0000313" key="4">
    <source>
        <dbReference type="Proteomes" id="UP000004184"/>
    </source>
</evidence>
<feature type="transmembrane region" description="Helical" evidence="2">
    <location>
        <begin position="48"/>
        <end position="64"/>
    </location>
</feature>
<feature type="compositionally biased region" description="Pro residues" evidence="1">
    <location>
        <begin position="250"/>
        <end position="277"/>
    </location>
</feature>
<organism evidence="3 4">
    <name type="scientific">Streptomyces viridochromogenes (strain DSM 40736 / JCM 4977 / BCRC 1201 / Tue 494)</name>
    <dbReference type="NCBI Taxonomy" id="591159"/>
    <lineage>
        <taxon>Bacteria</taxon>
        <taxon>Bacillati</taxon>
        <taxon>Actinomycetota</taxon>
        <taxon>Actinomycetes</taxon>
        <taxon>Kitasatosporales</taxon>
        <taxon>Streptomycetaceae</taxon>
        <taxon>Streptomyces</taxon>
    </lineage>
</organism>
<protein>
    <submittedName>
        <fullName evidence="3">Integral membrane protein</fullName>
    </submittedName>
</protein>
<proteinExistence type="predicted"/>
<feature type="transmembrane region" description="Helical" evidence="2">
    <location>
        <begin position="76"/>
        <end position="99"/>
    </location>
</feature>
<dbReference type="HOGENOM" id="CLU_068458_0_0_11"/>